<organism evidence="1 2">
    <name type="scientific">Pelobates cultripes</name>
    <name type="common">Western spadefoot toad</name>
    <dbReference type="NCBI Taxonomy" id="61616"/>
    <lineage>
        <taxon>Eukaryota</taxon>
        <taxon>Metazoa</taxon>
        <taxon>Chordata</taxon>
        <taxon>Craniata</taxon>
        <taxon>Vertebrata</taxon>
        <taxon>Euteleostomi</taxon>
        <taxon>Amphibia</taxon>
        <taxon>Batrachia</taxon>
        <taxon>Anura</taxon>
        <taxon>Pelobatoidea</taxon>
        <taxon>Pelobatidae</taxon>
        <taxon>Pelobates</taxon>
    </lineage>
</organism>
<comment type="caution">
    <text evidence="1">The sequence shown here is derived from an EMBL/GenBank/DDBJ whole genome shotgun (WGS) entry which is preliminary data.</text>
</comment>
<evidence type="ECO:0000313" key="2">
    <source>
        <dbReference type="Proteomes" id="UP001295444"/>
    </source>
</evidence>
<dbReference type="Proteomes" id="UP001295444">
    <property type="component" value="Unassembled WGS sequence"/>
</dbReference>
<accession>A0AAD1TLF9</accession>
<name>A0AAD1TLF9_PELCU</name>
<proteinExistence type="predicted"/>
<evidence type="ECO:0000313" key="1">
    <source>
        <dbReference type="EMBL" id="CAH2329962.1"/>
    </source>
</evidence>
<dbReference type="EMBL" id="CAKOES020000127">
    <property type="protein sequence ID" value="CAH2329962.1"/>
    <property type="molecule type" value="Genomic_DNA"/>
</dbReference>
<protein>
    <submittedName>
        <fullName evidence="1">Uncharacterized protein</fullName>
    </submittedName>
</protein>
<reference evidence="1" key="1">
    <citation type="submission" date="2022-03" db="EMBL/GenBank/DDBJ databases">
        <authorList>
            <person name="Alioto T."/>
            <person name="Alioto T."/>
            <person name="Gomez Garrido J."/>
        </authorList>
    </citation>
    <scope>NUCLEOTIDE SEQUENCE</scope>
</reference>
<gene>
    <name evidence="1" type="ORF">PECUL_23A049281</name>
</gene>
<feature type="non-terminal residue" evidence="1">
    <location>
        <position position="71"/>
    </location>
</feature>
<dbReference type="Gene3D" id="3.40.50.2300">
    <property type="match status" value="2"/>
</dbReference>
<dbReference type="InterPro" id="IPR028082">
    <property type="entry name" value="Peripla_BP_I"/>
</dbReference>
<keyword evidence="2" id="KW-1185">Reference proteome</keyword>
<sequence length="71" mass="8528">LVHEIKNVKFPFFGEIFKFDKNGDFVNGYEIINWYFDDNGTSFKKIGYYDFINNNLTLNYSLIKWNTLNKT</sequence>
<feature type="non-terminal residue" evidence="1">
    <location>
        <position position="1"/>
    </location>
</feature>
<dbReference type="AlphaFoldDB" id="A0AAD1TLF9"/>
<dbReference type="SUPFAM" id="SSF53822">
    <property type="entry name" value="Periplasmic binding protein-like I"/>
    <property type="match status" value="1"/>
</dbReference>